<dbReference type="Proteomes" id="UP001497644">
    <property type="component" value="Chromosome 4"/>
</dbReference>
<gene>
    <name evidence="1" type="ORF">LPLAT_LOCUS9285</name>
</gene>
<name>A0AAV2NUI1_9HYME</name>
<dbReference type="EMBL" id="OZ034827">
    <property type="protein sequence ID" value="CAL1683587.1"/>
    <property type="molecule type" value="Genomic_DNA"/>
</dbReference>
<organism evidence="1 2">
    <name type="scientific">Lasius platythorax</name>
    <dbReference type="NCBI Taxonomy" id="488582"/>
    <lineage>
        <taxon>Eukaryota</taxon>
        <taxon>Metazoa</taxon>
        <taxon>Ecdysozoa</taxon>
        <taxon>Arthropoda</taxon>
        <taxon>Hexapoda</taxon>
        <taxon>Insecta</taxon>
        <taxon>Pterygota</taxon>
        <taxon>Neoptera</taxon>
        <taxon>Endopterygota</taxon>
        <taxon>Hymenoptera</taxon>
        <taxon>Apocrita</taxon>
        <taxon>Aculeata</taxon>
        <taxon>Formicoidea</taxon>
        <taxon>Formicidae</taxon>
        <taxon>Formicinae</taxon>
        <taxon>Lasius</taxon>
        <taxon>Lasius</taxon>
    </lineage>
</organism>
<evidence type="ECO:0000313" key="1">
    <source>
        <dbReference type="EMBL" id="CAL1683587.1"/>
    </source>
</evidence>
<dbReference type="AlphaFoldDB" id="A0AAV2NUI1"/>
<reference evidence="1" key="1">
    <citation type="submission" date="2024-04" db="EMBL/GenBank/DDBJ databases">
        <authorList>
            <consortium name="Molecular Ecology Group"/>
        </authorList>
    </citation>
    <scope>NUCLEOTIDE SEQUENCE</scope>
</reference>
<accession>A0AAV2NUI1</accession>
<sequence>MTAEVSKKRHIAHSLAFAVHISIVKDNSGRLLSPALVNYRDRCYDQKKSLPVACGNAISDGKENVLAAQ</sequence>
<evidence type="ECO:0000313" key="2">
    <source>
        <dbReference type="Proteomes" id="UP001497644"/>
    </source>
</evidence>
<proteinExistence type="predicted"/>
<protein>
    <submittedName>
        <fullName evidence="1">Uncharacterized protein</fullName>
    </submittedName>
</protein>
<keyword evidence="2" id="KW-1185">Reference proteome</keyword>